<feature type="region of interest" description="Disordered" evidence="1">
    <location>
        <begin position="49"/>
        <end position="69"/>
    </location>
</feature>
<keyword evidence="2" id="KW-0812">Transmembrane</keyword>
<protein>
    <submittedName>
        <fullName evidence="3">Unannotated protein</fullName>
    </submittedName>
</protein>
<evidence type="ECO:0000313" key="4">
    <source>
        <dbReference type="EMBL" id="CAB5007964.1"/>
    </source>
</evidence>
<accession>A0A6J7J0F4</accession>
<feature type="transmembrane region" description="Helical" evidence="2">
    <location>
        <begin position="20"/>
        <end position="46"/>
    </location>
</feature>
<dbReference type="EMBL" id="CAFBPB010000110">
    <property type="protein sequence ID" value="CAB5007964.1"/>
    <property type="molecule type" value="Genomic_DNA"/>
</dbReference>
<dbReference type="EMBL" id="CAFBNG010000050">
    <property type="protein sequence ID" value="CAB4936823.1"/>
    <property type="molecule type" value="Genomic_DNA"/>
</dbReference>
<evidence type="ECO:0000313" key="3">
    <source>
        <dbReference type="EMBL" id="CAB4936823.1"/>
    </source>
</evidence>
<gene>
    <name evidence="3" type="ORF">UFOPK3774_00390</name>
    <name evidence="4" type="ORF">UFOPK4049_00869</name>
</gene>
<organism evidence="3">
    <name type="scientific">freshwater metagenome</name>
    <dbReference type="NCBI Taxonomy" id="449393"/>
    <lineage>
        <taxon>unclassified sequences</taxon>
        <taxon>metagenomes</taxon>
        <taxon>ecological metagenomes</taxon>
    </lineage>
</organism>
<evidence type="ECO:0000256" key="1">
    <source>
        <dbReference type="SAM" id="MobiDB-lite"/>
    </source>
</evidence>
<dbReference type="AlphaFoldDB" id="A0A6J7J0F4"/>
<sequence length="69" mass="7616">MSGWISDFMNLPAKYLHWGWIQISVTNLIVIVLMLLLFALAVLIPFPSEESGANSSPDLAQLLSQRGNS</sequence>
<evidence type="ECO:0000256" key="2">
    <source>
        <dbReference type="SAM" id="Phobius"/>
    </source>
</evidence>
<reference evidence="3" key="1">
    <citation type="submission" date="2020-05" db="EMBL/GenBank/DDBJ databases">
        <authorList>
            <person name="Chiriac C."/>
            <person name="Salcher M."/>
            <person name="Ghai R."/>
            <person name="Kavagutti S V."/>
        </authorList>
    </citation>
    <scope>NUCLEOTIDE SEQUENCE</scope>
</reference>
<keyword evidence="2" id="KW-0472">Membrane</keyword>
<feature type="compositionally biased region" description="Polar residues" evidence="1">
    <location>
        <begin position="51"/>
        <end position="69"/>
    </location>
</feature>
<proteinExistence type="predicted"/>
<keyword evidence="2" id="KW-1133">Transmembrane helix</keyword>
<name>A0A6J7J0F4_9ZZZZ</name>